<dbReference type="KEGG" id="ago:AGOS_ADL034W"/>
<evidence type="ECO:0000256" key="2">
    <source>
        <dbReference type="ARBA" id="ARBA00022737"/>
    </source>
</evidence>
<dbReference type="PANTHER" id="PTHR44472">
    <property type="entry name" value="DDB1- AND CUL4-ASSOCIATED FACTOR 4-RELATED"/>
    <property type="match status" value="1"/>
</dbReference>
<dbReference type="InParanoid" id="Q75AF1"/>
<keyword evidence="4" id="KW-1185">Reference proteome</keyword>
<dbReference type="Proteomes" id="UP000000591">
    <property type="component" value="Chromosome IV"/>
</dbReference>
<accession>Q75AF1</accession>
<dbReference type="STRING" id="284811.Q75AF1"/>
<dbReference type="PANTHER" id="PTHR44472:SF1">
    <property type="entry name" value="DDB1 AND CUL4 ASSOCIATED FACTOR 4"/>
    <property type="match status" value="1"/>
</dbReference>
<dbReference type="EMBL" id="AE016817">
    <property type="protein sequence ID" value="AAS51887.1"/>
    <property type="molecule type" value="Genomic_DNA"/>
</dbReference>
<dbReference type="OMA" id="RECETGG"/>
<evidence type="ECO:0000313" key="3">
    <source>
        <dbReference type="EMBL" id="AAS51887.1"/>
    </source>
</evidence>
<reference evidence="3 4" key="1">
    <citation type="journal article" date="2004" name="Science">
        <title>The Ashbya gossypii genome as a tool for mapping the ancient Saccharomyces cerevisiae genome.</title>
        <authorList>
            <person name="Dietrich F.S."/>
            <person name="Voegeli S."/>
            <person name="Brachat S."/>
            <person name="Lerch A."/>
            <person name="Gates K."/>
            <person name="Steiner S."/>
            <person name="Mohr C."/>
            <person name="Pohlmann R."/>
            <person name="Luedi P."/>
            <person name="Choi S."/>
            <person name="Wing R.A."/>
            <person name="Flavier A."/>
            <person name="Gaffney T.D."/>
            <person name="Philippsen P."/>
        </authorList>
    </citation>
    <scope>NUCLEOTIDE SEQUENCE [LARGE SCALE GENOMIC DNA]</scope>
    <source>
        <strain evidence="4">ATCC 10895 / CBS 109.51 / FGSC 9923 / NRRL Y-1056</strain>
    </source>
</reference>
<sequence length="449" mass="47984">MAPELPGFYYDSARGRYFRVAAAGAPAGAERYGRDELRRKRAHNSDNLRRQQEAARAEQARRELVLALARGRAGDLRRIAGAPAPPTTGRVREHLDVFRERPPATLLPQMFYEDGVFLLMDQRAVLYAVRDADGSVSTAAPAAGFGAGEAAGPVLDEQGGLGGWLLRAHGAYSLAAPDGTLRDTALPRGGEVFAALALGDEAFFAQHARVLRAPAGARRLPRSADTDVLALAVAPHGAALFAGCRNGQLFRLPPAPHAPPELIHTFPGPVVGLRPLPGTPLLVASVHAHPAQLLCVLDTRGPARQPVVRRLATRLRNAAAATEILQLAGSLLLYGSTAARDGRGDWDLFCLDPLAHHAADYDPACGAPSVLPAMTMDQCLAPCSRRRLLAAALCPRLHAADADGLFHAACSAHQTQFYRETDTQQPRMRVAMLCRDADEVGLVLRSTDL</sequence>
<name>Q75AF1_EREGS</name>
<proteinExistence type="predicted"/>
<evidence type="ECO:0000256" key="1">
    <source>
        <dbReference type="ARBA" id="ARBA00022574"/>
    </source>
</evidence>
<gene>
    <name evidence="3" type="ORF">AGOS_ADL034W</name>
</gene>
<dbReference type="OrthoDB" id="128867at2759"/>
<dbReference type="AlphaFoldDB" id="Q75AF1"/>
<protein>
    <submittedName>
        <fullName evidence="3">ADL034Wp</fullName>
    </submittedName>
</protein>
<dbReference type="GeneID" id="4620211"/>
<organism evidence="3 4">
    <name type="scientific">Eremothecium gossypii (strain ATCC 10895 / CBS 109.51 / FGSC 9923 / NRRL Y-1056)</name>
    <name type="common">Yeast</name>
    <name type="synonym">Ashbya gossypii</name>
    <dbReference type="NCBI Taxonomy" id="284811"/>
    <lineage>
        <taxon>Eukaryota</taxon>
        <taxon>Fungi</taxon>
        <taxon>Dikarya</taxon>
        <taxon>Ascomycota</taxon>
        <taxon>Saccharomycotina</taxon>
        <taxon>Saccharomycetes</taxon>
        <taxon>Saccharomycetales</taxon>
        <taxon>Saccharomycetaceae</taxon>
        <taxon>Eremothecium</taxon>
    </lineage>
</organism>
<dbReference type="InterPro" id="IPR052254">
    <property type="entry name" value="CUL4-DDB1_E3_ligase_receptor"/>
</dbReference>
<dbReference type="RefSeq" id="NP_984063.1">
    <property type="nucleotide sequence ID" value="NM_209416.1"/>
</dbReference>
<keyword evidence="1" id="KW-0853">WD repeat</keyword>
<keyword evidence="2" id="KW-0677">Repeat</keyword>
<dbReference type="HOGENOM" id="CLU_609666_0_0_1"/>
<evidence type="ECO:0000313" key="4">
    <source>
        <dbReference type="Proteomes" id="UP000000591"/>
    </source>
</evidence>
<reference evidence="4" key="2">
    <citation type="journal article" date="2013" name="G3 (Bethesda)">
        <title>Genomes of Ashbya fungi isolated from insects reveal four mating-type loci, numerous translocations, lack of transposons, and distinct gene duplications.</title>
        <authorList>
            <person name="Dietrich F.S."/>
            <person name="Voegeli S."/>
            <person name="Kuo S."/>
            <person name="Philippsen P."/>
        </authorList>
    </citation>
    <scope>GENOME REANNOTATION</scope>
    <source>
        <strain evidence="4">ATCC 10895 / CBS 109.51 / FGSC 9923 / NRRL Y-1056</strain>
    </source>
</reference>